<name>A0A225UWI1_9STRA</name>
<proteinExistence type="predicted"/>
<evidence type="ECO:0000256" key="1">
    <source>
        <dbReference type="SAM" id="MobiDB-lite"/>
    </source>
</evidence>
<evidence type="ECO:0000313" key="2">
    <source>
        <dbReference type="EMBL" id="OWY97291.1"/>
    </source>
</evidence>
<evidence type="ECO:0000313" key="3">
    <source>
        <dbReference type="Proteomes" id="UP000198211"/>
    </source>
</evidence>
<feature type="compositionally biased region" description="Basic residues" evidence="1">
    <location>
        <begin position="10"/>
        <end position="24"/>
    </location>
</feature>
<accession>A0A225UWI1</accession>
<protein>
    <submittedName>
        <fullName evidence="2">Uncharacterized protein</fullName>
    </submittedName>
</protein>
<dbReference type="Proteomes" id="UP000198211">
    <property type="component" value="Unassembled WGS sequence"/>
</dbReference>
<dbReference type="AlphaFoldDB" id="A0A225UWI1"/>
<comment type="caution">
    <text evidence="2">The sequence shown here is derived from an EMBL/GenBank/DDBJ whole genome shotgun (WGS) entry which is preliminary data.</text>
</comment>
<sequence>MPPHKILGIKGRKGSAKVQGPKKHTGRMTAVFTIRADATRATDSHDLDTLPSDGFTLCKRLDGWMPPAGLLRGRGARGCGGGVCYWGPTITKNYFGLSAARWTHRSGKRLRAIKATISAWGEFPVHNVI</sequence>
<reference evidence="3" key="1">
    <citation type="submission" date="2017-03" db="EMBL/GenBank/DDBJ databases">
        <title>Phytopthora megakarya and P. palmivora, two closely related causual agents of cacao black pod achieved similar genome size and gene model numbers by different mechanisms.</title>
        <authorList>
            <person name="Ali S."/>
            <person name="Shao J."/>
            <person name="Larry D.J."/>
            <person name="Kronmiller B."/>
            <person name="Shen D."/>
            <person name="Strem M.D."/>
            <person name="Melnick R.L."/>
            <person name="Guiltinan M.J."/>
            <person name="Tyler B.M."/>
            <person name="Meinhardt L.W."/>
            <person name="Bailey B.A."/>
        </authorList>
    </citation>
    <scope>NUCLEOTIDE SEQUENCE [LARGE SCALE GENOMIC DNA]</scope>
    <source>
        <strain evidence="3">zdho120</strain>
    </source>
</reference>
<feature type="region of interest" description="Disordered" evidence="1">
    <location>
        <begin position="1"/>
        <end position="24"/>
    </location>
</feature>
<keyword evidence="3" id="KW-1185">Reference proteome</keyword>
<organism evidence="2 3">
    <name type="scientific">Phytophthora megakarya</name>
    <dbReference type="NCBI Taxonomy" id="4795"/>
    <lineage>
        <taxon>Eukaryota</taxon>
        <taxon>Sar</taxon>
        <taxon>Stramenopiles</taxon>
        <taxon>Oomycota</taxon>
        <taxon>Peronosporomycetes</taxon>
        <taxon>Peronosporales</taxon>
        <taxon>Peronosporaceae</taxon>
        <taxon>Phytophthora</taxon>
    </lineage>
</organism>
<dbReference type="EMBL" id="NBNE01010637">
    <property type="protein sequence ID" value="OWY97291.1"/>
    <property type="molecule type" value="Genomic_DNA"/>
</dbReference>
<gene>
    <name evidence="2" type="ORF">PHMEG_00032223</name>
</gene>